<keyword evidence="3" id="KW-1185">Reference proteome</keyword>
<dbReference type="EMBL" id="JFFI01002699">
    <property type="protein sequence ID" value="KXH26848.1"/>
    <property type="molecule type" value="Genomic_DNA"/>
</dbReference>
<sequence>MFNDAATPDTWVGLILIEYIEGLSIEAMCTHDHSTGYLQPPLGQNVSLHSDQEAEGKGQTKMLTLDRRVCLDVIQSLLGQIVVCMHPSVSVPDIFPRNVFLTLRNNGLDLQTLRVVMLDHRFSSVWEHTRAGKAGLPAYFSGLKLPPHPWEQFGIRGKMRQFLGWIPEEWDDRKQLLETTTQGAATTTPATGQASSVPGTTEKTGIAKSIDDWLVDCFWSFGIQQPRLCCIPRGCRCLGSGTTSTRREDRDRDCARAGTPRRARTQDISPRSPTRKAEAEGEGGGGDQETSMTSISSTSQIANSPSHQYLVGIIAREATGSGSNSDDQQQQ</sequence>
<dbReference type="AlphaFoldDB" id="A0A135RTL4"/>
<organism evidence="2 3">
    <name type="scientific">Colletotrichum salicis</name>
    <dbReference type="NCBI Taxonomy" id="1209931"/>
    <lineage>
        <taxon>Eukaryota</taxon>
        <taxon>Fungi</taxon>
        <taxon>Dikarya</taxon>
        <taxon>Ascomycota</taxon>
        <taxon>Pezizomycotina</taxon>
        <taxon>Sordariomycetes</taxon>
        <taxon>Hypocreomycetidae</taxon>
        <taxon>Glomerellales</taxon>
        <taxon>Glomerellaceae</taxon>
        <taxon>Colletotrichum</taxon>
        <taxon>Colletotrichum acutatum species complex</taxon>
    </lineage>
</organism>
<accession>A0A135RTL4</accession>
<feature type="compositionally biased region" description="Low complexity" evidence="1">
    <location>
        <begin position="290"/>
        <end position="299"/>
    </location>
</feature>
<evidence type="ECO:0000313" key="2">
    <source>
        <dbReference type="EMBL" id="KXH26848.1"/>
    </source>
</evidence>
<feature type="compositionally biased region" description="Low complexity" evidence="1">
    <location>
        <begin position="181"/>
        <end position="194"/>
    </location>
</feature>
<proteinExistence type="predicted"/>
<reference evidence="2 3" key="1">
    <citation type="submission" date="2014-02" db="EMBL/GenBank/DDBJ databases">
        <title>The genome sequence of Colletotrichum salicis CBS 607.94.</title>
        <authorList>
            <person name="Baroncelli R."/>
            <person name="Thon M.R."/>
        </authorList>
    </citation>
    <scope>NUCLEOTIDE SEQUENCE [LARGE SCALE GENOMIC DNA]</scope>
    <source>
        <strain evidence="2 3">CBS 607.94</strain>
    </source>
</reference>
<gene>
    <name evidence="2" type="ORF">CSAL01_05295</name>
</gene>
<feature type="region of interest" description="Disordered" evidence="1">
    <location>
        <begin position="241"/>
        <end position="303"/>
    </location>
</feature>
<evidence type="ECO:0000256" key="1">
    <source>
        <dbReference type="SAM" id="MobiDB-lite"/>
    </source>
</evidence>
<feature type="region of interest" description="Disordered" evidence="1">
    <location>
        <begin position="312"/>
        <end position="331"/>
    </location>
</feature>
<feature type="compositionally biased region" description="Basic and acidic residues" evidence="1">
    <location>
        <begin position="245"/>
        <end position="255"/>
    </location>
</feature>
<dbReference type="OrthoDB" id="4267316at2759"/>
<name>A0A135RTL4_9PEZI</name>
<comment type="caution">
    <text evidence="2">The sequence shown here is derived from an EMBL/GenBank/DDBJ whole genome shotgun (WGS) entry which is preliminary data.</text>
</comment>
<protein>
    <submittedName>
        <fullName evidence="2">Uncharacterized protein</fullName>
    </submittedName>
</protein>
<evidence type="ECO:0000313" key="3">
    <source>
        <dbReference type="Proteomes" id="UP000070121"/>
    </source>
</evidence>
<feature type="region of interest" description="Disordered" evidence="1">
    <location>
        <begin position="181"/>
        <end position="203"/>
    </location>
</feature>
<dbReference type="Proteomes" id="UP000070121">
    <property type="component" value="Unassembled WGS sequence"/>
</dbReference>